<evidence type="ECO:0000313" key="2">
    <source>
        <dbReference type="Proteomes" id="UP000009082"/>
    </source>
</evidence>
<dbReference type="VEuPathDB" id="MicrosporidiaDB:NCER_102278"/>
<dbReference type="AlphaFoldDB" id="C4VBR8"/>
<evidence type="ECO:0000313" key="1">
    <source>
        <dbReference type="EMBL" id="EEQ81334.1"/>
    </source>
</evidence>
<accession>C4VBR8</accession>
<organism evidence="1 2">
    <name type="scientific">Vairimorpha ceranae (strain BRL01)</name>
    <name type="common">Microsporidian parasite</name>
    <name type="synonym">Nosema ceranae</name>
    <dbReference type="NCBI Taxonomy" id="578460"/>
    <lineage>
        <taxon>Eukaryota</taxon>
        <taxon>Fungi</taxon>
        <taxon>Fungi incertae sedis</taxon>
        <taxon>Microsporidia</taxon>
        <taxon>Nosematidae</taxon>
        <taxon>Vairimorpha</taxon>
    </lineage>
</organism>
<dbReference type="EMBL" id="ACOL01000775">
    <property type="protein sequence ID" value="EEQ81334.1"/>
    <property type="molecule type" value="Genomic_DNA"/>
</dbReference>
<proteinExistence type="predicted"/>
<dbReference type="KEGG" id="nce:NCER_102278"/>
<gene>
    <name evidence="1" type="ORF">NCER_102278</name>
</gene>
<name>C4VBR8_VAIC1</name>
<reference evidence="1 2" key="1">
    <citation type="journal article" date="2009" name="PLoS Pathog.">
        <title>Genomic analyses of the microsporidian Nosema ceranae, an emergent pathogen of honey bees.</title>
        <authorList>
            <person name="Cornman R.S."/>
            <person name="Chen Y.P."/>
            <person name="Schatz M.C."/>
            <person name="Street C."/>
            <person name="Zhao Y."/>
            <person name="Desany B."/>
            <person name="Egholm M."/>
            <person name="Hutchison S."/>
            <person name="Pettis J.S."/>
            <person name="Lipkin W.I."/>
            <person name="Evans J.D."/>
        </authorList>
    </citation>
    <scope>NUCLEOTIDE SEQUENCE [LARGE SCALE GENOMIC DNA]</scope>
    <source>
        <strain evidence="1 2">BRL01</strain>
    </source>
</reference>
<sequence>MRPEELIVADCLSRIYTTEAAEKKKKMINAKKEIQIGGKRNKHVKEVNGKKIWLFDNGREDEMPPGEEREKLIYDCYVNLSHRCRTTVYY</sequence>
<comment type="caution">
    <text evidence="1">The sequence shown here is derived from an EMBL/GenBank/DDBJ whole genome shotgun (WGS) entry which is preliminary data.</text>
</comment>
<dbReference type="Proteomes" id="UP000009082">
    <property type="component" value="Unassembled WGS sequence"/>
</dbReference>
<protein>
    <submittedName>
        <fullName evidence="1">Uncharacterized protein</fullName>
    </submittedName>
</protein>
<dbReference type="HOGENOM" id="CLU_2441423_0_0_1"/>
<dbReference type="InParanoid" id="C4VBR8"/>